<dbReference type="InterPro" id="IPR017871">
    <property type="entry name" value="ABC_transporter-like_CS"/>
</dbReference>
<evidence type="ECO:0000256" key="5">
    <source>
        <dbReference type="ARBA" id="ARBA00022967"/>
    </source>
</evidence>
<evidence type="ECO:0000313" key="8">
    <source>
        <dbReference type="Proteomes" id="UP000287394"/>
    </source>
</evidence>
<evidence type="ECO:0000256" key="3">
    <source>
        <dbReference type="ARBA" id="ARBA00022741"/>
    </source>
</evidence>
<dbReference type="PROSITE" id="PS50893">
    <property type="entry name" value="ABC_TRANSPORTER_2"/>
    <property type="match status" value="1"/>
</dbReference>
<keyword evidence="1" id="KW-0813">Transport</keyword>
<reference evidence="7 8" key="1">
    <citation type="journal article" date="2019" name="Int. J. Syst. Evol. Microbiol.">
        <title>Capsulimonas corticalis gen. nov., sp. nov., an aerobic capsulated bacterium, of a novel bacterial order, Capsulimonadales ord. nov., of the class Armatimonadia of the phylum Armatimonadetes.</title>
        <authorList>
            <person name="Li J."/>
            <person name="Kudo C."/>
            <person name="Tonouchi A."/>
        </authorList>
    </citation>
    <scope>NUCLEOTIDE SEQUENCE [LARGE SCALE GENOMIC DNA]</scope>
    <source>
        <strain evidence="7 8">AX-7</strain>
    </source>
</reference>
<evidence type="ECO:0000313" key="7">
    <source>
        <dbReference type="EMBL" id="BDI30826.1"/>
    </source>
</evidence>
<dbReference type="PANTHER" id="PTHR42788:SF17">
    <property type="entry name" value="ALIPHATIC SULFONATES IMPORT ATP-BINDING PROTEIN SSUB"/>
    <property type="match status" value="1"/>
</dbReference>
<proteinExistence type="predicted"/>
<organism evidence="7 8">
    <name type="scientific">Capsulimonas corticalis</name>
    <dbReference type="NCBI Taxonomy" id="2219043"/>
    <lineage>
        <taxon>Bacteria</taxon>
        <taxon>Bacillati</taxon>
        <taxon>Armatimonadota</taxon>
        <taxon>Armatimonadia</taxon>
        <taxon>Capsulimonadales</taxon>
        <taxon>Capsulimonadaceae</taxon>
        <taxon>Capsulimonas</taxon>
    </lineage>
</organism>
<dbReference type="RefSeq" id="WP_218025543.1">
    <property type="nucleotide sequence ID" value="NZ_AP025739.1"/>
</dbReference>
<evidence type="ECO:0000256" key="4">
    <source>
        <dbReference type="ARBA" id="ARBA00022840"/>
    </source>
</evidence>
<keyword evidence="4 7" id="KW-0067">ATP-binding</keyword>
<sequence length="255" mass="28059">MATILQKPQFEGLKGDSQGARVTVRGAHKYFGENKVLVDLDLDIAPGEFVAVVGRSGCGKSTLLRLLAGLEPATRGLVAIDDQPLRTLHPDVRVMFQDARLMPWMHVLENTGLGLTGDWKPKAQAALDDVGLGDRGKDWPSILSGGQRQRVALARALASHPRFLLLDEPLGALDALTRPDMQRLIEDLWRQRGFTTLLITHDAEEAVALADRVVQIQNGVISVDIPVQLPRPRDRASAEFIALREEILRHVRAAE</sequence>
<dbReference type="KEGG" id="ccot:CCAX7_28770"/>
<name>A0A402CT90_9BACT</name>
<dbReference type="InterPro" id="IPR027417">
    <property type="entry name" value="P-loop_NTPase"/>
</dbReference>
<protein>
    <submittedName>
        <fullName evidence="7">Aliphatic sulfonates import ATP-binding protein SsuB 1</fullName>
    </submittedName>
</protein>
<dbReference type="InterPro" id="IPR050166">
    <property type="entry name" value="ABC_transporter_ATP-bind"/>
</dbReference>
<keyword evidence="5" id="KW-1278">Translocase</keyword>
<dbReference type="Proteomes" id="UP000287394">
    <property type="component" value="Chromosome"/>
</dbReference>
<dbReference type="Gene3D" id="3.40.50.300">
    <property type="entry name" value="P-loop containing nucleotide triphosphate hydrolases"/>
    <property type="match status" value="1"/>
</dbReference>
<keyword evidence="8" id="KW-1185">Reference proteome</keyword>
<dbReference type="InterPro" id="IPR003439">
    <property type="entry name" value="ABC_transporter-like_ATP-bd"/>
</dbReference>
<dbReference type="PANTHER" id="PTHR42788">
    <property type="entry name" value="TAURINE IMPORT ATP-BINDING PROTEIN-RELATED"/>
    <property type="match status" value="1"/>
</dbReference>
<accession>A0A402CT90</accession>
<keyword evidence="3" id="KW-0547">Nucleotide-binding</keyword>
<dbReference type="InterPro" id="IPR003593">
    <property type="entry name" value="AAA+_ATPase"/>
</dbReference>
<evidence type="ECO:0000256" key="1">
    <source>
        <dbReference type="ARBA" id="ARBA00022448"/>
    </source>
</evidence>
<dbReference type="SMART" id="SM00382">
    <property type="entry name" value="AAA"/>
    <property type="match status" value="1"/>
</dbReference>
<dbReference type="SUPFAM" id="SSF52540">
    <property type="entry name" value="P-loop containing nucleoside triphosphate hydrolases"/>
    <property type="match status" value="1"/>
</dbReference>
<dbReference type="EMBL" id="AP025739">
    <property type="protein sequence ID" value="BDI30826.1"/>
    <property type="molecule type" value="Genomic_DNA"/>
</dbReference>
<dbReference type="CDD" id="cd03293">
    <property type="entry name" value="ABC_NrtD_SsuB_transporters"/>
    <property type="match status" value="1"/>
</dbReference>
<dbReference type="PROSITE" id="PS00211">
    <property type="entry name" value="ABC_TRANSPORTER_1"/>
    <property type="match status" value="1"/>
</dbReference>
<keyword evidence="6" id="KW-0472">Membrane</keyword>
<gene>
    <name evidence="7" type="primary">ssuB1</name>
    <name evidence="7" type="ORF">CCAX7_28770</name>
</gene>
<evidence type="ECO:0000256" key="2">
    <source>
        <dbReference type="ARBA" id="ARBA00022475"/>
    </source>
</evidence>
<dbReference type="Pfam" id="PF00005">
    <property type="entry name" value="ABC_tran"/>
    <property type="match status" value="1"/>
</dbReference>
<keyword evidence="2" id="KW-1003">Cell membrane</keyword>
<evidence type="ECO:0000256" key="6">
    <source>
        <dbReference type="ARBA" id="ARBA00023136"/>
    </source>
</evidence>
<dbReference type="GO" id="GO:0016887">
    <property type="term" value="F:ATP hydrolysis activity"/>
    <property type="evidence" value="ECO:0007669"/>
    <property type="project" value="InterPro"/>
</dbReference>
<dbReference type="AlphaFoldDB" id="A0A402CT90"/>
<dbReference type="GO" id="GO:0005524">
    <property type="term" value="F:ATP binding"/>
    <property type="evidence" value="ECO:0007669"/>
    <property type="project" value="UniProtKB-KW"/>
</dbReference>